<gene>
    <name evidence="3" type="ORF">S01H1_36362</name>
</gene>
<dbReference type="InterPro" id="IPR001789">
    <property type="entry name" value="Sig_transdc_resp-reg_receiver"/>
</dbReference>
<dbReference type="InterPro" id="IPR011006">
    <property type="entry name" value="CheY-like_superfamily"/>
</dbReference>
<dbReference type="PANTHER" id="PTHR44591">
    <property type="entry name" value="STRESS RESPONSE REGULATOR PROTEIN 1"/>
    <property type="match status" value="1"/>
</dbReference>
<dbReference type="EMBL" id="BARS01022777">
    <property type="protein sequence ID" value="GAG03884.1"/>
    <property type="molecule type" value="Genomic_DNA"/>
</dbReference>
<comment type="caution">
    <text evidence="3">The sequence shown here is derived from an EMBL/GenBank/DDBJ whole genome shotgun (WGS) entry which is preliminary data.</text>
</comment>
<proteinExistence type="predicted"/>
<dbReference type="SUPFAM" id="SSF52172">
    <property type="entry name" value="CheY-like"/>
    <property type="match status" value="1"/>
</dbReference>
<evidence type="ECO:0000313" key="3">
    <source>
        <dbReference type="EMBL" id="GAG03884.1"/>
    </source>
</evidence>
<sequence length="93" mass="9928">MSEMKTVLVIDDEPDAVQIVETMLSEVEGVVVESASDADSGLARVRESKPDMILLDVQMPGKSGFDVFTELKKDEATADVPVVMLTGVADKTG</sequence>
<protein>
    <recommendedName>
        <fullName evidence="2">Response regulatory domain-containing protein</fullName>
    </recommendedName>
</protein>
<dbReference type="SMART" id="SM00448">
    <property type="entry name" value="REC"/>
    <property type="match status" value="1"/>
</dbReference>
<evidence type="ECO:0000259" key="2">
    <source>
        <dbReference type="PROSITE" id="PS50110"/>
    </source>
</evidence>
<dbReference type="Pfam" id="PF00072">
    <property type="entry name" value="Response_reg"/>
    <property type="match status" value="1"/>
</dbReference>
<dbReference type="PROSITE" id="PS50110">
    <property type="entry name" value="RESPONSE_REGULATORY"/>
    <property type="match status" value="1"/>
</dbReference>
<feature type="domain" description="Response regulatory" evidence="2">
    <location>
        <begin position="6"/>
        <end position="93"/>
    </location>
</feature>
<evidence type="ECO:0000256" key="1">
    <source>
        <dbReference type="ARBA" id="ARBA00022553"/>
    </source>
</evidence>
<accession>X0UDN1</accession>
<dbReference type="PANTHER" id="PTHR44591:SF3">
    <property type="entry name" value="RESPONSE REGULATORY DOMAIN-CONTAINING PROTEIN"/>
    <property type="match status" value="1"/>
</dbReference>
<dbReference type="AlphaFoldDB" id="X0UDN1"/>
<keyword evidence="1" id="KW-0597">Phosphoprotein</keyword>
<name>X0UDN1_9ZZZZ</name>
<reference evidence="3" key="1">
    <citation type="journal article" date="2014" name="Front. Microbiol.">
        <title>High frequency of phylogenetically diverse reductive dehalogenase-homologous genes in deep subseafloor sedimentary metagenomes.</title>
        <authorList>
            <person name="Kawai M."/>
            <person name="Futagami T."/>
            <person name="Toyoda A."/>
            <person name="Takaki Y."/>
            <person name="Nishi S."/>
            <person name="Hori S."/>
            <person name="Arai W."/>
            <person name="Tsubouchi T."/>
            <person name="Morono Y."/>
            <person name="Uchiyama I."/>
            <person name="Ito T."/>
            <person name="Fujiyama A."/>
            <person name="Inagaki F."/>
            <person name="Takami H."/>
        </authorList>
    </citation>
    <scope>NUCLEOTIDE SEQUENCE</scope>
    <source>
        <strain evidence="3">Expedition CK06-06</strain>
    </source>
</reference>
<dbReference type="Gene3D" id="3.40.50.2300">
    <property type="match status" value="1"/>
</dbReference>
<dbReference type="GO" id="GO:0000160">
    <property type="term" value="P:phosphorelay signal transduction system"/>
    <property type="evidence" value="ECO:0007669"/>
    <property type="project" value="InterPro"/>
</dbReference>
<organism evidence="3">
    <name type="scientific">marine sediment metagenome</name>
    <dbReference type="NCBI Taxonomy" id="412755"/>
    <lineage>
        <taxon>unclassified sequences</taxon>
        <taxon>metagenomes</taxon>
        <taxon>ecological metagenomes</taxon>
    </lineage>
</organism>
<feature type="non-terminal residue" evidence="3">
    <location>
        <position position="93"/>
    </location>
</feature>
<dbReference type="InterPro" id="IPR050595">
    <property type="entry name" value="Bact_response_regulator"/>
</dbReference>